<dbReference type="RefSeq" id="WP_143015503.1">
    <property type="nucleotide sequence ID" value="NZ_FNCP01000004.1"/>
</dbReference>
<evidence type="ECO:0000313" key="6">
    <source>
        <dbReference type="Proteomes" id="UP000198656"/>
    </source>
</evidence>
<dbReference type="Pfam" id="PF12833">
    <property type="entry name" value="HTH_18"/>
    <property type="match status" value="1"/>
</dbReference>
<keyword evidence="3" id="KW-0804">Transcription</keyword>
<dbReference type="SUPFAM" id="SSF46689">
    <property type="entry name" value="Homeodomain-like"/>
    <property type="match status" value="2"/>
</dbReference>
<dbReference type="STRING" id="1121419.SAMN05443529_10487"/>
<dbReference type="InterPro" id="IPR018060">
    <property type="entry name" value="HTH_AraC"/>
</dbReference>
<dbReference type="Gene3D" id="1.10.10.60">
    <property type="entry name" value="Homeodomain-like"/>
    <property type="match status" value="2"/>
</dbReference>
<reference evidence="6" key="1">
    <citation type="submission" date="2016-10" db="EMBL/GenBank/DDBJ databases">
        <authorList>
            <person name="Varghese N."/>
            <person name="Submissions S."/>
        </authorList>
    </citation>
    <scope>NUCLEOTIDE SEQUENCE [LARGE SCALE GENOMIC DNA]</scope>
    <source>
        <strain evidence="6">DSM 8344</strain>
    </source>
</reference>
<evidence type="ECO:0000313" key="5">
    <source>
        <dbReference type="EMBL" id="SDG57692.1"/>
    </source>
</evidence>
<feature type="domain" description="HTH araC/xylS-type" evidence="4">
    <location>
        <begin position="7"/>
        <end position="105"/>
    </location>
</feature>
<accession>A0A1G7VCY5</accession>
<dbReference type="EMBL" id="FNCP01000004">
    <property type="protein sequence ID" value="SDG57692.1"/>
    <property type="molecule type" value="Genomic_DNA"/>
</dbReference>
<dbReference type="InterPro" id="IPR009057">
    <property type="entry name" value="Homeodomain-like_sf"/>
</dbReference>
<organism evidence="5 6">
    <name type="scientific">Desulfosporosinus hippei DSM 8344</name>
    <dbReference type="NCBI Taxonomy" id="1121419"/>
    <lineage>
        <taxon>Bacteria</taxon>
        <taxon>Bacillati</taxon>
        <taxon>Bacillota</taxon>
        <taxon>Clostridia</taxon>
        <taxon>Eubacteriales</taxon>
        <taxon>Desulfitobacteriaceae</taxon>
        <taxon>Desulfosporosinus</taxon>
    </lineage>
</organism>
<dbReference type="PRINTS" id="PR00032">
    <property type="entry name" value="HTHARAC"/>
</dbReference>
<dbReference type="AlphaFoldDB" id="A0A1G7VCY5"/>
<dbReference type="GO" id="GO:0003700">
    <property type="term" value="F:DNA-binding transcription factor activity"/>
    <property type="evidence" value="ECO:0007669"/>
    <property type="project" value="InterPro"/>
</dbReference>
<gene>
    <name evidence="5" type="ORF">SAMN05443529_10487</name>
</gene>
<name>A0A1G7VCY5_9FIRM</name>
<dbReference type="PANTHER" id="PTHR47504">
    <property type="entry name" value="RIGHT ORIGIN-BINDING PROTEIN"/>
    <property type="match status" value="1"/>
</dbReference>
<evidence type="ECO:0000256" key="1">
    <source>
        <dbReference type="ARBA" id="ARBA00023015"/>
    </source>
</evidence>
<proteinExistence type="predicted"/>
<dbReference type="InterPro" id="IPR020449">
    <property type="entry name" value="Tscrpt_reg_AraC-type_HTH"/>
</dbReference>
<evidence type="ECO:0000259" key="4">
    <source>
        <dbReference type="PROSITE" id="PS01124"/>
    </source>
</evidence>
<evidence type="ECO:0000256" key="2">
    <source>
        <dbReference type="ARBA" id="ARBA00023125"/>
    </source>
</evidence>
<dbReference type="OrthoDB" id="45544at2"/>
<sequence>MSLKTIENMIEWIEDNITGNPTLAEMSNYVGYSPFYCSTKFHENVGITFKQYISKRKLCLASVEVKNTQMRFLDIAIKYGFSSQEAFTRAFVAAYGCTPYQYRKN</sequence>
<keyword evidence="1" id="KW-0805">Transcription regulation</keyword>
<dbReference type="PROSITE" id="PS01124">
    <property type="entry name" value="HTH_ARAC_FAMILY_2"/>
    <property type="match status" value="1"/>
</dbReference>
<dbReference type="InterPro" id="IPR018062">
    <property type="entry name" value="HTH_AraC-typ_CS"/>
</dbReference>
<dbReference type="SMART" id="SM00342">
    <property type="entry name" value="HTH_ARAC"/>
    <property type="match status" value="1"/>
</dbReference>
<dbReference type="PANTHER" id="PTHR47504:SF6">
    <property type="entry name" value="ARAC-FAMILY TRANSCRIPTIONAL REGULATOR"/>
    <property type="match status" value="1"/>
</dbReference>
<evidence type="ECO:0000256" key="3">
    <source>
        <dbReference type="ARBA" id="ARBA00023163"/>
    </source>
</evidence>
<dbReference type="PROSITE" id="PS00041">
    <property type="entry name" value="HTH_ARAC_FAMILY_1"/>
    <property type="match status" value="1"/>
</dbReference>
<keyword evidence="2 5" id="KW-0238">DNA-binding</keyword>
<dbReference type="InterPro" id="IPR050959">
    <property type="entry name" value="MarA-like"/>
</dbReference>
<protein>
    <submittedName>
        <fullName evidence="5">AraC-type DNA-binding protein</fullName>
    </submittedName>
</protein>
<keyword evidence="6" id="KW-1185">Reference proteome</keyword>
<dbReference type="GO" id="GO:0043565">
    <property type="term" value="F:sequence-specific DNA binding"/>
    <property type="evidence" value="ECO:0007669"/>
    <property type="project" value="InterPro"/>
</dbReference>
<dbReference type="Proteomes" id="UP000198656">
    <property type="component" value="Unassembled WGS sequence"/>
</dbReference>